<feature type="compositionally biased region" description="Basic and acidic residues" evidence="7">
    <location>
        <begin position="90"/>
        <end position="120"/>
    </location>
</feature>
<dbReference type="Proteomes" id="UP000288216">
    <property type="component" value="Unassembled WGS sequence"/>
</dbReference>
<dbReference type="PANTHER" id="PTHR45814:SF2">
    <property type="entry name" value="HISTONE-LYSINE N-METHYLTRANSFERASE SETD1"/>
    <property type="match status" value="1"/>
</dbReference>
<feature type="compositionally biased region" description="Acidic residues" evidence="7">
    <location>
        <begin position="139"/>
        <end position="161"/>
    </location>
</feature>
<feature type="compositionally biased region" description="Basic and acidic residues" evidence="7">
    <location>
        <begin position="219"/>
        <end position="233"/>
    </location>
</feature>
<evidence type="ECO:0000256" key="6">
    <source>
        <dbReference type="ARBA" id="ARBA00023242"/>
    </source>
</evidence>
<comment type="caution">
    <text evidence="9">The sequence shown here is derived from an EMBL/GenBank/DDBJ whole genome shotgun (WGS) entry which is preliminary data.</text>
</comment>
<feature type="compositionally biased region" description="Basic and acidic residues" evidence="7">
    <location>
        <begin position="11"/>
        <end position="20"/>
    </location>
</feature>
<comment type="subcellular location">
    <subcellularLocation>
        <location evidence="1">Nucleus</location>
    </subcellularLocation>
</comment>
<dbReference type="GO" id="GO:0032259">
    <property type="term" value="P:methylation"/>
    <property type="evidence" value="ECO:0007669"/>
    <property type="project" value="UniProtKB-KW"/>
</dbReference>
<keyword evidence="4" id="KW-0949">S-adenosyl-L-methionine</keyword>
<feature type="compositionally biased region" description="Acidic residues" evidence="7">
    <location>
        <begin position="242"/>
        <end position="252"/>
    </location>
</feature>
<evidence type="ECO:0000256" key="3">
    <source>
        <dbReference type="ARBA" id="ARBA00022679"/>
    </source>
</evidence>
<sequence>MDDSTVDSSVAEEKEVKGESLVEPPSTKIEEMPEKEREEELEKEGRKEIREMKESREAKETIHAAKVATGMAEPSTVIPEKPALLPNGEADAKPKDEPEKMAATVEEEKPAGELTAKEEGGPPLVPLRKQPKRVSFSLSEEEEVEEETEGEEEETEDDEPESYPVGPSQRLITELLSDHLDAVLEAPEEVVAPPCPPQSTGVLEVGDLGGGGAGGGVGESRRLKGRDDDEEAHKRRRRLPQEENEEAEEVGNQEDTGPPLEGEEEALPPAGQATKGKRLEPGEVCSERTKAGAEPPDGAFELRSEFEEMSILYDIWNSGLDPEDARYLKQTYEQLLQEDTSVDWLNDTHWVFHTNILHFGGAVGTCRVSRAPSGRYTHTQTSV</sequence>
<feature type="region of interest" description="Disordered" evidence="7">
    <location>
        <begin position="189"/>
        <end position="298"/>
    </location>
</feature>
<dbReference type="SMART" id="SM01291">
    <property type="entry name" value="N-SET"/>
    <property type="match status" value="1"/>
</dbReference>
<reference evidence="9 10" key="1">
    <citation type="journal article" date="2018" name="Nat. Ecol. Evol.">
        <title>Shark genomes provide insights into elasmobranch evolution and the origin of vertebrates.</title>
        <authorList>
            <person name="Hara Y"/>
            <person name="Yamaguchi K"/>
            <person name="Onimaru K"/>
            <person name="Kadota M"/>
            <person name="Koyanagi M"/>
            <person name="Keeley SD"/>
            <person name="Tatsumi K"/>
            <person name="Tanaka K"/>
            <person name="Motone F"/>
            <person name="Kageyama Y"/>
            <person name="Nozu R"/>
            <person name="Adachi N"/>
            <person name="Nishimura O"/>
            <person name="Nakagawa R"/>
            <person name="Tanegashima C"/>
            <person name="Kiyatake I"/>
            <person name="Matsumoto R"/>
            <person name="Murakumo K"/>
            <person name="Nishida K"/>
            <person name="Terakita A"/>
            <person name="Kuratani S"/>
            <person name="Sato K"/>
            <person name="Hyodo S Kuraku.S."/>
        </authorList>
    </citation>
    <scope>NUCLEOTIDE SEQUENCE [LARGE SCALE GENOMIC DNA]</scope>
</reference>
<evidence type="ECO:0000256" key="2">
    <source>
        <dbReference type="ARBA" id="ARBA00022603"/>
    </source>
</evidence>
<keyword evidence="5" id="KW-0156">Chromatin regulator</keyword>
<dbReference type="STRING" id="75743.A0A401QEE5"/>
<name>A0A401QEE5_SCYTO</name>
<feature type="compositionally biased region" description="Basic and acidic residues" evidence="7">
    <location>
        <begin position="28"/>
        <end position="63"/>
    </location>
</feature>
<evidence type="ECO:0000256" key="4">
    <source>
        <dbReference type="ARBA" id="ARBA00022691"/>
    </source>
</evidence>
<evidence type="ECO:0000256" key="1">
    <source>
        <dbReference type="ARBA" id="ARBA00004123"/>
    </source>
</evidence>
<accession>A0A401QEE5</accession>
<evidence type="ECO:0000313" key="9">
    <source>
        <dbReference type="EMBL" id="GCB83769.1"/>
    </source>
</evidence>
<gene>
    <name evidence="9" type="ORF">scyTo_0024368</name>
</gene>
<evidence type="ECO:0000256" key="5">
    <source>
        <dbReference type="ARBA" id="ARBA00022853"/>
    </source>
</evidence>
<dbReference type="OrthoDB" id="308383at2759"/>
<evidence type="ECO:0000259" key="8">
    <source>
        <dbReference type="SMART" id="SM01291"/>
    </source>
</evidence>
<dbReference type="InterPro" id="IPR044570">
    <property type="entry name" value="Set1-like"/>
</dbReference>
<feature type="compositionally biased region" description="Gly residues" evidence="7">
    <location>
        <begin position="207"/>
        <end position="218"/>
    </location>
</feature>
<feature type="domain" description="COMPASS complex Set1 subunit N-SET" evidence="8">
    <location>
        <begin position="304"/>
        <end position="383"/>
    </location>
</feature>
<dbReference type="EMBL" id="BFAA01044581">
    <property type="protein sequence ID" value="GCB83769.1"/>
    <property type="molecule type" value="Genomic_DNA"/>
</dbReference>
<dbReference type="InterPro" id="IPR024657">
    <property type="entry name" value="COMPASS_Set1_N-SET"/>
</dbReference>
<organism evidence="9 10">
    <name type="scientific">Scyliorhinus torazame</name>
    <name type="common">Cloudy catshark</name>
    <name type="synonym">Catulus torazame</name>
    <dbReference type="NCBI Taxonomy" id="75743"/>
    <lineage>
        <taxon>Eukaryota</taxon>
        <taxon>Metazoa</taxon>
        <taxon>Chordata</taxon>
        <taxon>Craniata</taxon>
        <taxon>Vertebrata</taxon>
        <taxon>Chondrichthyes</taxon>
        <taxon>Elasmobranchii</taxon>
        <taxon>Galeomorphii</taxon>
        <taxon>Galeoidea</taxon>
        <taxon>Carcharhiniformes</taxon>
        <taxon>Scyliorhinidae</taxon>
        <taxon>Scyliorhinus</taxon>
    </lineage>
</organism>
<dbReference type="GO" id="GO:0042800">
    <property type="term" value="F:histone H3K4 methyltransferase activity"/>
    <property type="evidence" value="ECO:0007669"/>
    <property type="project" value="InterPro"/>
</dbReference>
<dbReference type="GO" id="GO:0048188">
    <property type="term" value="C:Set1C/COMPASS complex"/>
    <property type="evidence" value="ECO:0007669"/>
    <property type="project" value="TreeGrafter"/>
</dbReference>
<keyword evidence="10" id="KW-1185">Reference proteome</keyword>
<evidence type="ECO:0000313" key="10">
    <source>
        <dbReference type="Proteomes" id="UP000288216"/>
    </source>
</evidence>
<feature type="region of interest" description="Disordered" evidence="7">
    <location>
        <begin position="1"/>
        <end position="172"/>
    </location>
</feature>
<keyword evidence="2" id="KW-0489">Methyltransferase</keyword>
<proteinExistence type="predicted"/>
<evidence type="ECO:0000256" key="7">
    <source>
        <dbReference type="SAM" id="MobiDB-lite"/>
    </source>
</evidence>
<dbReference type="Pfam" id="PF11764">
    <property type="entry name" value="N-SET"/>
    <property type="match status" value="1"/>
</dbReference>
<feature type="compositionally biased region" description="Basic and acidic residues" evidence="7">
    <location>
        <begin position="277"/>
        <end position="291"/>
    </location>
</feature>
<keyword evidence="6" id="KW-0539">Nucleus</keyword>
<dbReference type="PANTHER" id="PTHR45814">
    <property type="entry name" value="HISTONE-LYSINE N-METHYLTRANSFERASE SETD1"/>
    <property type="match status" value="1"/>
</dbReference>
<keyword evidence="3" id="KW-0808">Transferase</keyword>
<dbReference type="AlphaFoldDB" id="A0A401QEE5"/>
<protein>
    <recommendedName>
        <fullName evidence="8">COMPASS complex Set1 subunit N-SET domain-containing protein</fullName>
    </recommendedName>
</protein>